<reference evidence="1" key="1">
    <citation type="journal article" date="2021" name="Nat. Commun.">
        <title>Genetic determinants of endophytism in the Arabidopsis root mycobiome.</title>
        <authorList>
            <person name="Mesny F."/>
            <person name="Miyauchi S."/>
            <person name="Thiergart T."/>
            <person name="Pickel B."/>
            <person name="Atanasova L."/>
            <person name="Karlsson M."/>
            <person name="Huettel B."/>
            <person name="Barry K.W."/>
            <person name="Haridas S."/>
            <person name="Chen C."/>
            <person name="Bauer D."/>
            <person name="Andreopoulos W."/>
            <person name="Pangilinan J."/>
            <person name="LaButti K."/>
            <person name="Riley R."/>
            <person name="Lipzen A."/>
            <person name="Clum A."/>
            <person name="Drula E."/>
            <person name="Henrissat B."/>
            <person name="Kohler A."/>
            <person name="Grigoriev I.V."/>
            <person name="Martin F.M."/>
            <person name="Hacquard S."/>
        </authorList>
    </citation>
    <scope>NUCLEOTIDE SEQUENCE</scope>
    <source>
        <strain evidence="1">MPI-CAGE-AT-0016</strain>
    </source>
</reference>
<dbReference type="EMBL" id="JAGPXD010000003">
    <property type="protein sequence ID" value="KAH7361537.1"/>
    <property type="molecule type" value="Genomic_DNA"/>
</dbReference>
<comment type="caution">
    <text evidence="1">The sequence shown here is derived from an EMBL/GenBank/DDBJ whole genome shotgun (WGS) entry which is preliminary data.</text>
</comment>
<dbReference type="GO" id="GO:0004525">
    <property type="term" value="F:ribonuclease III activity"/>
    <property type="evidence" value="ECO:0007669"/>
    <property type="project" value="InterPro"/>
</dbReference>
<proteinExistence type="predicted"/>
<organism evidence="1 2">
    <name type="scientific">Plectosphaerella cucumerina</name>
    <dbReference type="NCBI Taxonomy" id="40658"/>
    <lineage>
        <taxon>Eukaryota</taxon>
        <taxon>Fungi</taxon>
        <taxon>Dikarya</taxon>
        <taxon>Ascomycota</taxon>
        <taxon>Pezizomycotina</taxon>
        <taxon>Sordariomycetes</taxon>
        <taxon>Hypocreomycetidae</taxon>
        <taxon>Glomerellales</taxon>
        <taxon>Plectosphaerellaceae</taxon>
        <taxon>Plectosphaerella</taxon>
    </lineage>
</organism>
<dbReference type="InterPro" id="IPR036389">
    <property type="entry name" value="RNase_III_sf"/>
</dbReference>
<name>A0A8K0TDN2_9PEZI</name>
<dbReference type="Gene3D" id="1.10.1520.10">
    <property type="entry name" value="Ribonuclease III domain"/>
    <property type="match status" value="1"/>
</dbReference>
<dbReference type="OrthoDB" id="67027at2759"/>
<gene>
    <name evidence="1" type="ORF">B0T11DRAFT_317488</name>
</gene>
<accession>A0A8K0TDN2</accession>
<sequence length="159" mass="17767">MVFYDQESRLDRVMVILGYNFQTPSLLSDALHVAGSVLITSDGRSLKEGNKPLAGVGDRIIGLYIVEHAYREGLTIGETSQQVQVRASNECLSHVFDNFYLEDKIFKNPCQPFQLSTKTKATTIEAIMSLDSAKALFVSARVERDHLAELMLQLGQSLW</sequence>
<protein>
    <submittedName>
        <fullName evidence="1">Uncharacterized protein</fullName>
    </submittedName>
</protein>
<dbReference type="Proteomes" id="UP000813385">
    <property type="component" value="Unassembled WGS sequence"/>
</dbReference>
<evidence type="ECO:0000313" key="1">
    <source>
        <dbReference type="EMBL" id="KAH7361537.1"/>
    </source>
</evidence>
<evidence type="ECO:0000313" key="2">
    <source>
        <dbReference type="Proteomes" id="UP000813385"/>
    </source>
</evidence>
<dbReference type="GO" id="GO:0006396">
    <property type="term" value="P:RNA processing"/>
    <property type="evidence" value="ECO:0007669"/>
    <property type="project" value="InterPro"/>
</dbReference>
<keyword evidence="2" id="KW-1185">Reference proteome</keyword>
<dbReference type="AlphaFoldDB" id="A0A8K0TDN2"/>
<dbReference type="SUPFAM" id="SSF69065">
    <property type="entry name" value="RNase III domain-like"/>
    <property type="match status" value="1"/>
</dbReference>